<feature type="coiled-coil region" evidence="1">
    <location>
        <begin position="79"/>
        <end position="113"/>
    </location>
</feature>
<evidence type="ECO:0000313" key="5">
    <source>
        <dbReference type="Proteomes" id="UP001418222"/>
    </source>
</evidence>
<evidence type="ECO:0000256" key="1">
    <source>
        <dbReference type="SAM" id="Coils"/>
    </source>
</evidence>
<gene>
    <name evidence="4" type="ORF">KSP39_PZI001737</name>
</gene>
<reference evidence="4 5" key="1">
    <citation type="journal article" date="2022" name="Nat. Plants">
        <title>Genomes of leafy and leafless Platanthera orchids illuminate the evolution of mycoheterotrophy.</title>
        <authorList>
            <person name="Li M.H."/>
            <person name="Liu K.W."/>
            <person name="Li Z."/>
            <person name="Lu H.C."/>
            <person name="Ye Q.L."/>
            <person name="Zhang D."/>
            <person name="Wang J.Y."/>
            <person name="Li Y.F."/>
            <person name="Zhong Z.M."/>
            <person name="Liu X."/>
            <person name="Yu X."/>
            <person name="Liu D.K."/>
            <person name="Tu X.D."/>
            <person name="Liu B."/>
            <person name="Hao Y."/>
            <person name="Liao X.Y."/>
            <person name="Jiang Y.T."/>
            <person name="Sun W.H."/>
            <person name="Chen J."/>
            <person name="Chen Y.Q."/>
            <person name="Ai Y."/>
            <person name="Zhai J.W."/>
            <person name="Wu S.S."/>
            <person name="Zhou Z."/>
            <person name="Hsiao Y.Y."/>
            <person name="Wu W.L."/>
            <person name="Chen Y.Y."/>
            <person name="Lin Y.F."/>
            <person name="Hsu J.L."/>
            <person name="Li C.Y."/>
            <person name="Wang Z.W."/>
            <person name="Zhao X."/>
            <person name="Zhong W.Y."/>
            <person name="Ma X.K."/>
            <person name="Ma L."/>
            <person name="Huang J."/>
            <person name="Chen G.Z."/>
            <person name="Huang M.Z."/>
            <person name="Huang L."/>
            <person name="Peng D.H."/>
            <person name="Luo Y.B."/>
            <person name="Zou S.Q."/>
            <person name="Chen S.P."/>
            <person name="Lan S."/>
            <person name="Tsai W.C."/>
            <person name="Van de Peer Y."/>
            <person name="Liu Z.J."/>
        </authorList>
    </citation>
    <scope>NUCLEOTIDE SEQUENCE [LARGE SCALE GENOMIC DNA]</scope>
    <source>
        <strain evidence="4">Lor287</strain>
    </source>
</reference>
<feature type="domain" description="DUF547" evidence="2">
    <location>
        <begin position="309"/>
        <end position="441"/>
    </location>
</feature>
<dbReference type="InterPro" id="IPR006869">
    <property type="entry name" value="DUF547"/>
</dbReference>
<dbReference type="AlphaFoldDB" id="A0AAP0GE66"/>
<dbReference type="Pfam" id="PF14389">
    <property type="entry name" value="Lzipper-MIP1"/>
    <property type="match status" value="1"/>
</dbReference>
<dbReference type="PANTHER" id="PTHR23054:SF53">
    <property type="entry name" value="OS06G0704100 PROTEIN"/>
    <property type="match status" value="1"/>
</dbReference>
<dbReference type="EMBL" id="JBBWWQ010000002">
    <property type="protein sequence ID" value="KAK8954431.1"/>
    <property type="molecule type" value="Genomic_DNA"/>
</dbReference>
<name>A0AAP0GE66_9ASPA</name>
<feature type="domain" description="Ternary complex factor MIP1 leucine-zipper" evidence="3">
    <location>
        <begin position="34"/>
        <end position="110"/>
    </location>
</feature>
<accession>A0AAP0GE66</accession>
<protein>
    <submittedName>
        <fullName evidence="4">Uncharacterized protein</fullName>
    </submittedName>
</protein>
<comment type="caution">
    <text evidence="4">The sequence shown here is derived from an EMBL/GenBank/DDBJ whole genome shotgun (WGS) entry which is preliminary data.</text>
</comment>
<organism evidence="4 5">
    <name type="scientific">Platanthera zijinensis</name>
    <dbReference type="NCBI Taxonomy" id="2320716"/>
    <lineage>
        <taxon>Eukaryota</taxon>
        <taxon>Viridiplantae</taxon>
        <taxon>Streptophyta</taxon>
        <taxon>Embryophyta</taxon>
        <taxon>Tracheophyta</taxon>
        <taxon>Spermatophyta</taxon>
        <taxon>Magnoliopsida</taxon>
        <taxon>Liliopsida</taxon>
        <taxon>Asparagales</taxon>
        <taxon>Orchidaceae</taxon>
        <taxon>Orchidoideae</taxon>
        <taxon>Orchideae</taxon>
        <taxon>Orchidinae</taxon>
        <taxon>Platanthera</taxon>
    </lineage>
</organism>
<evidence type="ECO:0000313" key="4">
    <source>
        <dbReference type="EMBL" id="KAK8954431.1"/>
    </source>
</evidence>
<keyword evidence="1" id="KW-0175">Coiled coil</keyword>
<dbReference type="Pfam" id="PF04784">
    <property type="entry name" value="DUF547"/>
    <property type="match status" value="1"/>
</dbReference>
<dbReference type="PANTHER" id="PTHR23054">
    <property type="entry name" value="TERNARY COMPLEX FACTOR MIP1, LEUCINE-ZIPPER-RELATED"/>
    <property type="match status" value="1"/>
</dbReference>
<dbReference type="InterPro" id="IPR025757">
    <property type="entry name" value="MIP1_Leuzipper"/>
</dbReference>
<proteinExistence type="predicted"/>
<dbReference type="Proteomes" id="UP001418222">
    <property type="component" value="Unassembled WGS sequence"/>
</dbReference>
<keyword evidence="5" id="KW-1185">Reference proteome</keyword>
<evidence type="ECO:0000259" key="3">
    <source>
        <dbReference type="Pfam" id="PF14389"/>
    </source>
</evidence>
<evidence type="ECO:0000259" key="2">
    <source>
        <dbReference type="Pfam" id="PF04784"/>
    </source>
</evidence>
<sequence length="527" mass="60133">MWFTFQVRLKLNKFLPWNFWDPMAGRKNSSNLAICQLESDVLNLRLLLQKEIKLHVVLERAVEDAAVKLSDLSCLPKDVQELLINMATLESTVEKLEEEMVSLNFQLIQERNERRLTEYQLKQLPGSPQIMCPIAQGIMDDMVIEEEPHPSELIQQFGKLGRTPYKGLMNHPNTLSEELVRCMKDIFVSLADCSSLPSRFSSPESFCSSSSPQGQVPTFWPLSELPTISSWRQSPQLDIQCNSEVLTAGGIFDPYKVRGKLSWKDIGNYGLAKEVSWMSVEKNQLEYASDSLKRFRYHIEQLAEVNPMHLSDNEKLAFWINLYNALIMHAYLAYGVPKSDMKLFTLMQKAAYTVGGHSFSAACIEYVVLKMKPPAHRPQTSLLLALQKLKASEEQKRSSIDAYEPLVAFALSCGTYSCPAVKVYTAANVKEELEEAQRDFIRASVGMSSKRKLLVPKMLHSFARTFVDDPEIPIWISRFLPQQQAGFVEQCISQRRYGLLGSRSCGIIPYDSRFRYLFLPDDITRRP</sequence>